<name>B7P4H0_IXOSC</name>
<dbReference type="EMBL" id="DS635599">
    <property type="protein sequence ID" value="EEC01492.1"/>
    <property type="molecule type" value="Genomic_DNA"/>
</dbReference>
<dbReference type="InParanoid" id="B7P4H0"/>
<evidence type="ECO:0000313" key="3">
    <source>
        <dbReference type="Proteomes" id="UP000001555"/>
    </source>
</evidence>
<proteinExistence type="predicted"/>
<dbReference type="VEuPathDB" id="VectorBase:ISCW015646"/>
<protein>
    <submittedName>
        <fullName evidence="1 2">Uncharacterized protein</fullName>
    </submittedName>
</protein>
<accession>B7P4H0</accession>
<dbReference type="HOGENOM" id="CLU_2765106_0_0_1"/>
<feature type="non-terminal residue" evidence="1">
    <location>
        <position position="70"/>
    </location>
</feature>
<dbReference type="PaxDb" id="6945-B7P4H0"/>
<dbReference type="Proteomes" id="UP000001555">
    <property type="component" value="Unassembled WGS sequence"/>
</dbReference>
<reference evidence="2" key="2">
    <citation type="submission" date="2020-05" db="UniProtKB">
        <authorList>
            <consortium name="EnsemblMetazoa"/>
        </authorList>
    </citation>
    <scope>IDENTIFICATION</scope>
    <source>
        <strain evidence="2">wikel</strain>
    </source>
</reference>
<dbReference type="EMBL" id="ABJB010954309">
    <property type="status" value="NOT_ANNOTATED_CDS"/>
    <property type="molecule type" value="Genomic_DNA"/>
</dbReference>
<gene>
    <name evidence="1" type="ORF">IscW_ISCW015646</name>
</gene>
<evidence type="ECO:0000313" key="2">
    <source>
        <dbReference type="EnsemblMetazoa" id="ISCW015646-PA"/>
    </source>
</evidence>
<sequence>MHPMQKLSDRINLHRRHKTDFLESEEPPIFFYQISTEYRPFQRQSRTKRFTARVPGFESVCQCCPTALGC</sequence>
<dbReference type="AlphaFoldDB" id="B7P4H0"/>
<keyword evidence="3" id="KW-1185">Reference proteome</keyword>
<dbReference type="EnsemblMetazoa" id="ISCW015646-RA">
    <property type="protein sequence ID" value="ISCW015646-PA"/>
    <property type="gene ID" value="ISCW015646"/>
</dbReference>
<organism>
    <name type="scientific">Ixodes scapularis</name>
    <name type="common">Black-legged tick</name>
    <name type="synonym">Deer tick</name>
    <dbReference type="NCBI Taxonomy" id="6945"/>
    <lineage>
        <taxon>Eukaryota</taxon>
        <taxon>Metazoa</taxon>
        <taxon>Ecdysozoa</taxon>
        <taxon>Arthropoda</taxon>
        <taxon>Chelicerata</taxon>
        <taxon>Arachnida</taxon>
        <taxon>Acari</taxon>
        <taxon>Parasitiformes</taxon>
        <taxon>Ixodida</taxon>
        <taxon>Ixodoidea</taxon>
        <taxon>Ixodidae</taxon>
        <taxon>Ixodinae</taxon>
        <taxon>Ixodes</taxon>
    </lineage>
</organism>
<evidence type="ECO:0000313" key="1">
    <source>
        <dbReference type="EMBL" id="EEC01492.1"/>
    </source>
</evidence>
<reference evidence="1 3" key="1">
    <citation type="submission" date="2008-03" db="EMBL/GenBank/DDBJ databases">
        <title>Annotation of Ixodes scapularis.</title>
        <authorList>
            <consortium name="Ixodes scapularis Genome Project Consortium"/>
            <person name="Caler E."/>
            <person name="Hannick L.I."/>
            <person name="Bidwell S."/>
            <person name="Joardar V."/>
            <person name="Thiagarajan M."/>
            <person name="Amedeo P."/>
            <person name="Galinsky K.J."/>
            <person name="Schobel S."/>
            <person name="Inman J."/>
            <person name="Hostetler J."/>
            <person name="Miller J."/>
            <person name="Hammond M."/>
            <person name="Megy K."/>
            <person name="Lawson D."/>
            <person name="Kodira C."/>
            <person name="Sutton G."/>
            <person name="Meyer J."/>
            <person name="Hill C.A."/>
            <person name="Birren B."/>
            <person name="Nene V."/>
            <person name="Collins F."/>
            <person name="Alarcon-Chaidez F."/>
            <person name="Wikel S."/>
            <person name="Strausberg R."/>
        </authorList>
    </citation>
    <scope>NUCLEOTIDE SEQUENCE [LARGE SCALE GENOMIC DNA]</scope>
    <source>
        <strain evidence="3">Wikel</strain>
        <strain evidence="1">Wikel colony</strain>
    </source>
</reference>